<protein>
    <submittedName>
        <fullName evidence="1">Uncharacterized protein</fullName>
    </submittedName>
</protein>
<dbReference type="KEGG" id="ach:Achl_4360"/>
<sequence length="116" mass="13748">MKDSDLLPFATEFEFYPEGAGFDDREVFYFAVKVARRSNNLWAVLWLNQCWNHVTQDWEYEPRDRSKKFLAECRLPFDEAVRIARCMPDTLTVNGKTWADFKTIHALQERQAHVDS</sequence>
<dbReference type="EMBL" id="CP001342">
    <property type="protein sequence ID" value="ACL42311.1"/>
    <property type="molecule type" value="Genomic_DNA"/>
</dbReference>
<keyword evidence="2" id="KW-1185">Reference proteome</keyword>
<proteinExistence type="predicted"/>
<evidence type="ECO:0000313" key="2">
    <source>
        <dbReference type="Proteomes" id="UP000002505"/>
    </source>
</evidence>
<organism evidence="1 2">
    <name type="scientific">Pseudarthrobacter chlorophenolicus (strain ATCC 700700 / DSM 12829 / CIP 107037 / JCM 12360 / KCTC 9906 / NCIMB 13794 / A6)</name>
    <name type="common">Arthrobacter chlorophenolicus</name>
    <dbReference type="NCBI Taxonomy" id="452863"/>
    <lineage>
        <taxon>Bacteria</taxon>
        <taxon>Bacillati</taxon>
        <taxon>Actinomycetota</taxon>
        <taxon>Actinomycetes</taxon>
        <taxon>Micrococcales</taxon>
        <taxon>Micrococcaceae</taxon>
        <taxon>Pseudarthrobacter</taxon>
    </lineage>
</organism>
<dbReference type="HOGENOM" id="CLU_2140679_0_0_11"/>
<evidence type="ECO:0000313" key="1">
    <source>
        <dbReference type="EMBL" id="ACL42311.1"/>
    </source>
</evidence>
<dbReference type="AlphaFoldDB" id="B8HIR4"/>
<gene>
    <name evidence="1" type="ordered locus">Achl_4360</name>
</gene>
<dbReference type="RefSeq" id="WP_012623328.1">
    <property type="nucleotide sequence ID" value="NC_011879.1"/>
</dbReference>
<dbReference type="Proteomes" id="UP000002505">
    <property type="component" value="Plasmid pACHL01"/>
</dbReference>
<geneLocation type="plasmid" evidence="1 2">
    <name>pACHL01</name>
</geneLocation>
<dbReference type="OrthoDB" id="5125071at2"/>
<name>B8HIR4_PSECP</name>
<keyword evidence="1" id="KW-0614">Plasmid</keyword>
<reference evidence="1" key="1">
    <citation type="submission" date="2009-01" db="EMBL/GenBank/DDBJ databases">
        <title>Complete sequence of plasmid1 of Arthrobacter chlorophenolicus A6.</title>
        <authorList>
            <consortium name="US DOE Joint Genome Institute"/>
            <person name="Lucas S."/>
            <person name="Copeland A."/>
            <person name="Lapidus A."/>
            <person name="Glavina del Rio T."/>
            <person name="Tice H."/>
            <person name="Bruce D."/>
            <person name="Goodwin L."/>
            <person name="Pitluck S."/>
            <person name="Goltsman E."/>
            <person name="Clum A."/>
            <person name="Larimer F."/>
            <person name="Land M."/>
            <person name="Hauser L."/>
            <person name="Kyrpides N."/>
            <person name="Mikhailova N."/>
            <person name="Jansson J."/>
            <person name="Richardson P."/>
        </authorList>
    </citation>
    <scope>NUCLEOTIDE SEQUENCE [LARGE SCALE GENOMIC DNA]</scope>
    <source>
        <strain evidence="1">A6</strain>
        <plasmid evidence="1">pACHL01</plasmid>
    </source>
</reference>
<accession>B8HIR4</accession>